<dbReference type="EC" id="1.3.98.3" evidence="2"/>
<dbReference type="SMART" id="SM00729">
    <property type="entry name" value="Elp3"/>
    <property type="match status" value="1"/>
</dbReference>
<dbReference type="SUPFAM" id="SSF102114">
    <property type="entry name" value="Radical SAM enzymes"/>
    <property type="match status" value="1"/>
</dbReference>
<dbReference type="Proteomes" id="UP001205748">
    <property type="component" value="Unassembled WGS sequence"/>
</dbReference>
<evidence type="ECO:0000313" key="3">
    <source>
        <dbReference type="Proteomes" id="UP001205748"/>
    </source>
</evidence>
<dbReference type="InterPro" id="IPR034505">
    <property type="entry name" value="Coproporphyrinogen-III_oxidase"/>
</dbReference>
<keyword evidence="3" id="KW-1185">Reference proteome</keyword>
<dbReference type="RefSeq" id="WP_257529659.1">
    <property type="nucleotide sequence ID" value="NZ_JANKAS010000002.1"/>
</dbReference>
<accession>A0AAE3L3G1</accession>
<dbReference type="SFLD" id="SFLDS00029">
    <property type="entry name" value="Radical_SAM"/>
    <property type="match status" value="1"/>
</dbReference>
<dbReference type="AlphaFoldDB" id="A0AAE3L3G1"/>
<dbReference type="CDD" id="cd01335">
    <property type="entry name" value="Radical_SAM"/>
    <property type="match status" value="1"/>
</dbReference>
<comment type="caution">
    <text evidence="2">The sequence shown here is derived from an EMBL/GenBank/DDBJ whole genome shotgun (WGS) entry which is preliminary data.</text>
</comment>
<dbReference type="GO" id="GO:0005737">
    <property type="term" value="C:cytoplasm"/>
    <property type="evidence" value="ECO:0007669"/>
    <property type="project" value="TreeGrafter"/>
</dbReference>
<evidence type="ECO:0000259" key="1">
    <source>
        <dbReference type="PROSITE" id="PS51918"/>
    </source>
</evidence>
<dbReference type="Gene3D" id="3.80.30.20">
    <property type="entry name" value="tm_1862 like domain"/>
    <property type="match status" value="1"/>
</dbReference>
<dbReference type="PROSITE" id="PS51918">
    <property type="entry name" value="RADICAL_SAM"/>
    <property type="match status" value="1"/>
</dbReference>
<dbReference type="InterPro" id="IPR006638">
    <property type="entry name" value="Elp3/MiaA/NifB-like_rSAM"/>
</dbReference>
<name>A0AAE3L3G1_9FIRM</name>
<dbReference type="EMBL" id="JANKAS010000002">
    <property type="protein sequence ID" value="MCR1898203.1"/>
    <property type="molecule type" value="Genomic_DNA"/>
</dbReference>
<sequence length="499" mass="57922">MNLVILEGHDYQFDIREMLMQYFPRKNIIFQGESREDTYDYETVITNGLSIRKDEYIFYTVIKKNQQLISKYEIQLPSPLPLTHNEVIKLVKRKLKITIYKAMEKAFNNSLPWGILTGIRPTKIVHQLLNMGKMKKEIIEYLESEYLLHHKKIDLLLKIALNERNIIYPGDKNKISIYIGIPFCPSRCIYCSFISSTIGEKRDLLEKYLQALHHEIVQIGKYINNHKLNVESIYIGGGTPTVLNAEELKHLLFTIKSNINVEGIIEYTLEAGRPDTIDREKLQIAYQYGINRISINPQSMNDDTLHLIGRNHSSEDILRAYNLACETGFQCMNMDLILGLPNESVNEVKNTLAKIKDLRPENLTIHTMAVKKGSRLKDKLQDVDLSKEEEINKMLEATEEFARLNGYQPYYLYRQKYMMGNLENVGYCTADNKGIYNIQMMAEKQTIIGLGAGSVTKVIYLEEDRLERVPNVKNVEQYIQRVDELVNKKIVMLNDLYET</sequence>
<evidence type="ECO:0000313" key="2">
    <source>
        <dbReference type="EMBL" id="MCR1898203.1"/>
    </source>
</evidence>
<dbReference type="SFLD" id="SFLDG01065">
    <property type="entry name" value="anaerobic_coproporphyrinogen-I"/>
    <property type="match status" value="1"/>
</dbReference>
<proteinExistence type="predicted"/>
<dbReference type="Pfam" id="PF04055">
    <property type="entry name" value="Radical_SAM"/>
    <property type="match status" value="1"/>
</dbReference>
<dbReference type="SFLD" id="SFLDG01082">
    <property type="entry name" value="B12-binding_domain_containing"/>
    <property type="match status" value="1"/>
</dbReference>
<dbReference type="SFLD" id="SFLDF00310">
    <property type="entry name" value="oxygen-independent_coproporphy"/>
    <property type="match status" value="1"/>
</dbReference>
<dbReference type="GO" id="GO:0051989">
    <property type="term" value="F:coproporphyrinogen dehydrogenase activity"/>
    <property type="evidence" value="ECO:0007669"/>
    <property type="project" value="UniProtKB-EC"/>
</dbReference>
<dbReference type="InterPro" id="IPR023404">
    <property type="entry name" value="rSAM_horseshoe"/>
</dbReference>
<dbReference type="InterPro" id="IPR023995">
    <property type="entry name" value="HemZ"/>
</dbReference>
<dbReference type="InterPro" id="IPR007197">
    <property type="entry name" value="rSAM"/>
</dbReference>
<dbReference type="GO" id="GO:0051539">
    <property type="term" value="F:4 iron, 4 sulfur cluster binding"/>
    <property type="evidence" value="ECO:0007669"/>
    <property type="project" value="TreeGrafter"/>
</dbReference>
<dbReference type="NCBIfam" id="TIGR03994">
    <property type="entry name" value="rSAM_HemZ"/>
    <property type="match status" value="1"/>
</dbReference>
<protein>
    <submittedName>
        <fullName evidence="2">Coproporphyrinogen dehydrogenase HemZ</fullName>
        <ecNumber evidence="2">1.3.98.3</ecNumber>
    </submittedName>
</protein>
<dbReference type="GO" id="GO:0006779">
    <property type="term" value="P:porphyrin-containing compound biosynthetic process"/>
    <property type="evidence" value="ECO:0007669"/>
    <property type="project" value="TreeGrafter"/>
</dbReference>
<gene>
    <name evidence="2" type="primary">hemZ</name>
    <name evidence="2" type="ORF">NSA47_04270</name>
</gene>
<feature type="domain" description="Radical SAM core" evidence="1">
    <location>
        <begin position="169"/>
        <end position="408"/>
    </location>
</feature>
<organism evidence="2 3">
    <name type="scientific">Irregularibacter muris</name>
    <dbReference type="NCBI Taxonomy" id="1796619"/>
    <lineage>
        <taxon>Bacteria</taxon>
        <taxon>Bacillati</taxon>
        <taxon>Bacillota</taxon>
        <taxon>Clostridia</taxon>
        <taxon>Eubacteriales</taxon>
        <taxon>Eubacteriaceae</taxon>
        <taxon>Irregularibacter</taxon>
    </lineage>
</organism>
<dbReference type="InterPro" id="IPR058240">
    <property type="entry name" value="rSAM_sf"/>
</dbReference>
<dbReference type="PANTHER" id="PTHR13932">
    <property type="entry name" value="COPROPORPHYRINIGEN III OXIDASE"/>
    <property type="match status" value="1"/>
</dbReference>
<keyword evidence="2" id="KW-0560">Oxidoreductase</keyword>
<reference evidence="2" key="1">
    <citation type="submission" date="2022-07" db="EMBL/GenBank/DDBJ databases">
        <title>Enhanced cultured diversity of the mouse gut microbiota enables custom-made synthetic communities.</title>
        <authorList>
            <person name="Afrizal A."/>
        </authorList>
    </citation>
    <scope>NUCLEOTIDE SEQUENCE</scope>
    <source>
        <strain evidence="2">DSM 28593</strain>
    </source>
</reference>
<dbReference type="PANTHER" id="PTHR13932:SF1">
    <property type="entry name" value="OXYGEN-INDEPENDENT COPROPORPHYRINOGEN-III OXIDASE-LIKE PROTEIN HEMZ"/>
    <property type="match status" value="1"/>
</dbReference>